<dbReference type="UniPathway" id="UPA00075">
    <property type="reaction ID" value="UER00335"/>
</dbReference>
<comment type="function">
    <text evidence="8">Plays an important role in the de novo pathway of purine nucleotide biosynthesis. Catalyzes the first committed step in the biosynthesis of AMP from IMP.</text>
</comment>
<keyword evidence="6 8" id="KW-0460">Magnesium</keyword>
<evidence type="ECO:0000256" key="1">
    <source>
        <dbReference type="ARBA" id="ARBA00011738"/>
    </source>
</evidence>
<dbReference type="SMART" id="SM00788">
    <property type="entry name" value="Adenylsucc_synt"/>
    <property type="match status" value="1"/>
</dbReference>
<comment type="cofactor">
    <cofactor evidence="8">
        <name>Mg(2+)</name>
        <dbReference type="ChEBI" id="CHEBI:18420"/>
    </cofactor>
    <text evidence="8">Binds 1 Mg(2+) ion per subunit.</text>
</comment>
<comment type="caution">
    <text evidence="11">The sequence shown here is derived from an EMBL/GenBank/DDBJ whole genome shotgun (WGS) entry which is preliminary data.</text>
</comment>
<feature type="binding site" evidence="8">
    <location>
        <position position="39"/>
    </location>
    <ligand>
        <name>Mg(2+)</name>
        <dbReference type="ChEBI" id="CHEBI:18420"/>
    </ligand>
</feature>
<dbReference type="InterPro" id="IPR042111">
    <property type="entry name" value="Adenylosuccinate_synth_dom3"/>
</dbReference>
<feature type="binding site" description="in other chain" evidence="8">
    <location>
        <position position="300"/>
    </location>
    <ligand>
        <name>IMP</name>
        <dbReference type="ChEBI" id="CHEBI:58053"/>
        <note>ligand shared between dimeric partners</note>
    </ligand>
</feature>
<feature type="active site" description="Proton donor" evidence="8">
    <location>
        <position position="40"/>
    </location>
</feature>
<comment type="similarity">
    <text evidence="8 9">Belongs to the adenylosuccinate synthetase family.</text>
</comment>
<feature type="binding site" evidence="8">
    <location>
        <begin position="410"/>
        <end position="412"/>
    </location>
    <ligand>
        <name>GTP</name>
        <dbReference type="ChEBI" id="CHEBI:37565"/>
    </ligand>
</feature>
<dbReference type="InterPro" id="IPR001114">
    <property type="entry name" value="Adenylosuccinate_synthetase"/>
</dbReference>
<reference evidence="11 12" key="1">
    <citation type="journal article" date="2013" name="Nature">
        <title>Anaerobic oxidation of methane coupled to nitrate reduction in a novel archaeal lineage.</title>
        <authorList>
            <person name="Haroon M.F."/>
            <person name="Hu S."/>
            <person name="Shi Y."/>
            <person name="Imelfort M."/>
            <person name="Keller J."/>
            <person name="Hugenholtz P."/>
            <person name="Yuan Z."/>
            <person name="Tyson G.W."/>
        </authorList>
    </citation>
    <scope>NUCLEOTIDE SEQUENCE [LARGE SCALE GENOMIC DNA]</scope>
    <source>
        <strain evidence="11 12">ANME-2d</strain>
    </source>
</reference>
<dbReference type="PANTHER" id="PTHR11846">
    <property type="entry name" value="ADENYLOSUCCINATE SYNTHETASE"/>
    <property type="match status" value="1"/>
</dbReference>
<comment type="subunit">
    <text evidence="1 8">Homodimer.</text>
</comment>
<evidence type="ECO:0000256" key="7">
    <source>
        <dbReference type="ARBA" id="ARBA00023134"/>
    </source>
</evidence>
<dbReference type="Proteomes" id="UP000027153">
    <property type="component" value="Unassembled WGS sequence"/>
</dbReference>
<feature type="binding site" evidence="8">
    <location>
        <begin position="39"/>
        <end position="41"/>
    </location>
    <ligand>
        <name>GTP</name>
        <dbReference type="ChEBI" id="CHEBI:37565"/>
    </ligand>
</feature>
<dbReference type="HAMAP" id="MF_00011">
    <property type="entry name" value="Adenylosucc_synth"/>
    <property type="match status" value="1"/>
</dbReference>
<evidence type="ECO:0000256" key="5">
    <source>
        <dbReference type="ARBA" id="ARBA00022755"/>
    </source>
</evidence>
<dbReference type="AlphaFoldDB" id="A0A062V3K3"/>
<keyword evidence="5 8" id="KW-0658">Purine biosynthesis</keyword>
<comment type="subcellular location">
    <subcellularLocation>
        <location evidence="8">Cytoplasm</location>
    </subcellularLocation>
</comment>
<keyword evidence="4 8" id="KW-0547">Nucleotide-binding</keyword>
<sequence>MFTIITGAQFGDEGKGKIVDMMASQYDIVARFQGGDNAGHTVVAEGKTYKLHLIPSGVLFGARLLIGPGTVMNPKILMEELSMLSESGVDVTPEKLGIDAKTSIIMPYHVALDSLRESRRAVKIGTTSRGIGYAYIDKVGRDEIQMADIADKNRFLRRFDEIAPQKEAAIKELGGDSEVAREGIDEYLEIGRKLKPYITDVSREINLALKEGKKVLAEGAQGSHLDVIHGTQKFVTSSSTVAGSACAGLGVGPTKVDNVIGVIKAYITRVGEGPLPTEQNNGVGEHLREKGGEFGTTTGRPRRCGWFDLPLARKSIDLNGYTALALTKLDVLTGLDPLKICMGYDLDSENIDYPPELSDELSGCKPVYNELAGWNEDISDMENFSELPGNAKKYVELIEHLMGAGIEYISVGPGRKQTFMR</sequence>
<keyword evidence="3 8" id="KW-0479">Metal-binding</keyword>
<feature type="binding site" evidence="8">
    <location>
        <begin position="11"/>
        <end position="17"/>
    </location>
    <ligand>
        <name>GTP</name>
        <dbReference type="ChEBI" id="CHEBI:37565"/>
    </ligand>
</feature>
<evidence type="ECO:0000256" key="3">
    <source>
        <dbReference type="ARBA" id="ARBA00022723"/>
    </source>
</evidence>
<keyword evidence="8" id="KW-0963">Cytoplasm</keyword>
<dbReference type="GO" id="GO:0004019">
    <property type="term" value="F:adenylosuccinate synthase activity"/>
    <property type="evidence" value="ECO:0007669"/>
    <property type="project" value="UniProtKB-UniRule"/>
</dbReference>
<evidence type="ECO:0000313" key="12">
    <source>
        <dbReference type="Proteomes" id="UP000027153"/>
    </source>
</evidence>
<dbReference type="SUPFAM" id="SSF52540">
    <property type="entry name" value="P-loop containing nucleoside triphosphate hydrolases"/>
    <property type="match status" value="1"/>
</dbReference>
<dbReference type="InterPro" id="IPR042109">
    <property type="entry name" value="Adenylosuccinate_synth_dom1"/>
</dbReference>
<proteinExistence type="inferred from homology"/>
<dbReference type="EMBL" id="JMIY01000001">
    <property type="protein sequence ID" value="KCZ73676.1"/>
    <property type="molecule type" value="Genomic_DNA"/>
</dbReference>
<name>A0A062V3K3_9EURY</name>
<dbReference type="NCBIfam" id="NF002223">
    <property type="entry name" value="PRK01117.1"/>
    <property type="match status" value="1"/>
</dbReference>
<dbReference type="GO" id="GO:0000287">
    <property type="term" value="F:magnesium ion binding"/>
    <property type="evidence" value="ECO:0007669"/>
    <property type="project" value="UniProtKB-UniRule"/>
</dbReference>
<keyword evidence="7 8" id="KW-0342">GTP-binding</keyword>
<dbReference type="FunFam" id="1.10.300.10:FF:000001">
    <property type="entry name" value="Adenylosuccinate synthetase"/>
    <property type="match status" value="1"/>
</dbReference>
<feature type="region of interest" description="Disordered" evidence="10">
    <location>
        <begin position="277"/>
        <end position="296"/>
    </location>
</feature>
<dbReference type="GO" id="GO:0044208">
    <property type="term" value="P:'de novo' AMP biosynthetic process"/>
    <property type="evidence" value="ECO:0007669"/>
    <property type="project" value="UniProtKB-UniRule"/>
</dbReference>
<dbReference type="FunFam" id="3.90.170.10:FF:000001">
    <property type="entry name" value="Adenylosuccinate synthetase"/>
    <property type="match status" value="1"/>
</dbReference>
<dbReference type="GO" id="GO:0005525">
    <property type="term" value="F:GTP binding"/>
    <property type="evidence" value="ECO:0007669"/>
    <property type="project" value="UniProtKB-UniRule"/>
</dbReference>
<accession>A0A062V3K3</accession>
<dbReference type="NCBIfam" id="TIGR00184">
    <property type="entry name" value="purA"/>
    <property type="match status" value="1"/>
</dbReference>
<feature type="binding site" description="in other chain" evidence="8">
    <location>
        <begin position="37"/>
        <end position="40"/>
    </location>
    <ligand>
        <name>IMP</name>
        <dbReference type="ChEBI" id="CHEBI:58053"/>
        <note>ligand shared between dimeric partners</note>
    </ligand>
</feature>
<feature type="binding site" evidence="8">
    <location>
        <position position="12"/>
    </location>
    <ligand>
        <name>Mg(2+)</name>
        <dbReference type="ChEBI" id="CHEBI:18420"/>
    </ligand>
</feature>
<dbReference type="Gene3D" id="3.90.170.10">
    <property type="entry name" value="Adenylosuccinate Synthetase, subunit A, domain 3"/>
    <property type="match status" value="1"/>
</dbReference>
<dbReference type="PATRIC" id="fig|1392998.3.peg.361"/>
<dbReference type="CDD" id="cd03108">
    <property type="entry name" value="AdSS"/>
    <property type="match status" value="1"/>
</dbReference>
<feature type="binding site" description="in other chain" evidence="8">
    <location>
        <position position="221"/>
    </location>
    <ligand>
        <name>IMP</name>
        <dbReference type="ChEBI" id="CHEBI:58053"/>
        <note>ligand shared between dimeric partners</note>
    </ligand>
</feature>
<evidence type="ECO:0000256" key="4">
    <source>
        <dbReference type="ARBA" id="ARBA00022741"/>
    </source>
</evidence>
<protein>
    <recommendedName>
        <fullName evidence="8 9">Adenylosuccinate synthetase</fullName>
        <shortName evidence="8">AMPSase</shortName>
        <shortName evidence="8">AdSS</shortName>
        <ecNumber evidence="8 9">6.3.4.4</ecNumber>
    </recommendedName>
    <alternativeName>
        <fullName evidence="8">IMP--aspartate ligase</fullName>
    </alternativeName>
</protein>
<dbReference type="Gene3D" id="1.10.300.10">
    <property type="entry name" value="Adenylosuccinate Synthetase, subunit A, domain 2"/>
    <property type="match status" value="1"/>
</dbReference>
<organism evidence="11 12">
    <name type="scientific">Candidatus Methanoperedens nitratireducens</name>
    <dbReference type="NCBI Taxonomy" id="1392998"/>
    <lineage>
        <taxon>Archaea</taxon>
        <taxon>Methanobacteriati</taxon>
        <taxon>Methanobacteriota</taxon>
        <taxon>Stenosarchaea group</taxon>
        <taxon>Methanomicrobia</taxon>
        <taxon>Methanosarcinales</taxon>
        <taxon>ANME-2 cluster</taxon>
        <taxon>Candidatus Methanoperedentaceae</taxon>
        <taxon>Candidatus Methanoperedens</taxon>
    </lineage>
</organism>
<dbReference type="InterPro" id="IPR042110">
    <property type="entry name" value="Adenylosuccinate_synth_dom2"/>
</dbReference>
<gene>
    <name evidence="8" type="primary">purA</name>
    <name evidence="11" type="ORF">ANME2D_00749</name>
</gene>
<feature type="binding site" description="in other chain" evidence="8">
    <location>
        <position position="236"/>
    </location>
    <ligand>
        <name>IMP</name>
        <dbReference type="ChEBI" id="CHEBI:58053"/>
        <note>ligand shared between dimeric partners</note>
    </ligand>
</feature>
<dbReference type="Gene3D" id="3.40.440.10">
    <property type="entry name" value="Adenylosuccinate Synthetase, subunit A, domain 1"/>
    <property type="match status" value="1"/>
</dbReference>
<feature type="binding site" evidence="8">
    <location>
        <begin position="328"/>
        <end position="330"/>
    </location>
    <ligand>
        <name>GTP</name>
        <dbReference type="ChEBI" id="CHEBI:37565"/>
    </ligand>
</feature>
<dbReference type="GO" id="GO:0046040">
    <property type="term" value="P:IMP metabolic process"/>
    <property type="evidence" value="ECO:0007669"/>
    <property type="project" value="TreeGrafter"/>
</dbReference>
<feature type="binding site" evidence="8">
    <location>
        <position position="141"/>
    </location>
    <ligand>
        <name>IMP</name>
        <dbReference type="ChEBI" id="CHEBI:58053"/>
        <note>ligand shared between dimeric partners</note>
    </ligand>
</feature>
<keyword evidence="12" id="KW-1185">Reference proteome</keyword>
<feature type="binding site" description="in other chain" evidence="8">
    <location>
        <begin position="12"/>
        <end position="15"/>
    </location>
    <ligand>
        <name>IMP</name>
        <dbReference type="ChEBI" id="CHEBI:58053"/>
        <note>ligand shared between dimeric partners</note>
    </ligand>
</feature>
<dbReference type="OrthoDB" id="372247at2157"/>
<dbReference type="PANTHER" id="PTHR11846:SF0">
    <property type="entry name" value="ADENYLOSUCCINATE SYNTHETASE"/>
    <property type="match status" value="1"/>
</dbReference>
<dbReference type="PROSITE" id="PS01266">
    <property type="entry name" value="ADENYLOSUCCIN_SYN_1"/>
    <property type="match status" value="1"/>
</dbReference>
<dbReference type="GO" id="GO:0005737">
    <property type="term" value="C:cytoplasm"/>
    <property type="evidence" value="ECO:0007669"/>
    <property type="project" value="UniProtKB-SubCell"/>
</dbReference>
<evidence type="ECO:0000256" key="6">
    <source>
        <dbReference type="ARBA" id="ARBA00022842"/>
    </source>
</evidence>
<evidence type="ECO:0000256" key="10">
    <source>
        <dbReference type="SAM" id="MobiDB-lite"/>
    </source>
</evidence>
<feature type="active site" description="Proton acceptor" evidence="8">
    <location>
        <position position="12"/>
    </location>
</feature>
<evidence type="ECO:0000256" key="2">
    <source>
        <dbReference type="ARBA" id="ARBA00022598"/>
    </source>
</evidence>
<dbReference type="RefSeq" id="WP_048089156.1">
    <property type="nucleotide sequence ID" value="NZ_JMIY01000001.1"/>
</dbReference>
<comment type="catalytic activity">
    <reaction evidence="8 9">
        <text>IMP + L-aspartate + GTP = N(6)-(1,2-dicarboxyethyl)-AMP + GDP + phosphate + 2 H(+)</text>
        <dbReference type="Rhea" id="RHEA:15753"/>
        <dbReference type="ChEBI" id="CHEBI:15378"/>
        <dbReference type="ChEBI" id="CHEBI:29991"/>
        <dbReference type="ChEBI" id="CHEBI:37565"/>
        <dbReference type="ChEBI" id="CHEBI:43474"/>
        <dbReference type="ChEBI" id="CHEBI:57567"/>
        <dbReference type="ChEBI" id="CHEBI:58053"/>
        <dbReference type="ChEBI" id="CHEBI:58189"/>
        <dbReference type="EC" id="6.3.4.4"/>
    </reaction>
</comment>
<evidence type="ECO:0000256" key="8">
    <source>
        <dbReference type="HAMAP-Rule" id="MF_00011"/>
    </source>
</evidence>
<dbReference type="Pfam" id="PF00709">
    <property type="entry name" value="Adenylsucc_synt"/>
    <property type="match status" value="1"/>
</dbReference>
<dbReference type="EC" id="6.3.4.4" evidence="8 9"/>
<dbReference type="InterPro" id="IPR018220">
    <property type="entry name" value="Adenylosuccin_syn_GTP-bd"/>
</dbReference>
<evidence type="ECO:0000313" key="11">
    <source>
        <dbReference type="EMBL" id="KCZ73676.1"/>
    </source>
</evidence>
<keyword evidence="2 8" id="KW-0436">Ligase</keyword>
<comment type="pathway">
    <text evidence="8 9">Purine metabolism; AMP biosynthesis via de novo pathway; AMP from IMP: step 1/2.</text>
</comment>
<evidence type="ECO:0000256" key="9">
    <source>
        <dbReference type="RuleBase" id="RU000520"/>
    </source>
</evidence>
<dbReference type="InterPro" id="IPR027417">
    <property type="entry name" value="P-loop_NTPase"/>
</dbReference>
<feature type="binding site" evidence="8">
    <location>
        <begin position="296"/>
        <end position="302"/>
    </location>
    <ligand>
        <name>substrate</name>
    </ligand>
</feature>
<feature type="binding site" evidence="8">
    <location>
        <position position="302"/>
    </location>
    <ligand>
        <name>GTP</name>
        <dbReference type="ChEBI" id="CHEBI:37565"/>
    </ligand>
</feature>
<feature type="binding site" description="in other chain" evidence="8">
    <location>
        <position position="127"/>
    </location>
    <ligand>
        <name>IMP</name>
        <dbReference type="ChEBI" id="CHEBI:58053"/>
        <note>ligand shared between dimeric partners</note>
    </ligand>
</feature>